<evidence type="ECO:0000313" key="7">
    <source>
        <dbReference type="EMBL" id="GCD12949.1"/>
    </source>
</evidence>
<dbReference type="Pfam" id="PF12637">
    <property type="entry name" value="TSCPD"/>
    <property type="match status" value="1"/>
</dbReference>
<organism evidence="7 8">
    <name type="scientific">Clostridium tagluense</name>
    <dbReference type="NCBI Taxonomy" id="360422"/>
    <lineage>
        <taxon>Bacteria</taxon>
        <taxon>Bacillati</taxon>
        <taxon>Bacillota</taxon>
        <taxon>Clostridia</taxon>
        <taxon>Eubacteriales</taxon>
        <taxon>Clostridiaceae</taxon>
        <taxon>Clostridium</taxon>
    </lineage>
</organism>
<dbReference type="InterPro" id="IPR023806">
    <property type="entry name" value="CHP03905"/>
</dbReference>
<protein>
    <recommendedName>
        <fullName evidence="2">ribonucleoside-diphosphate reductase</fullName>
        <ecNumber evidence="2">1.17.4.1</ecNumber>
    </recommendedName>
</protein>
<evidence type="ECO:0000256" key="4">
    <source>
        <dbReference type="ARBA" id="ARBA00022741"/>
    </source>
</evidence>
<comment type="similarity">
    <text evidence="1">Belongs to the ribonucleoside diphosphate reductase class-2 family.</text>
</comment>
<accession>A0A401UTS1</accession>
<dbReference type="GO" id="GO:0071897">
    <property type="term" value="P:DNA biosynthetic process"/>
    <property type="evidence" value="ECO:0007669"/>
    <property type="project" value="UniProtKB-KW"/>
</dbReference>
<evidence type="ECO:0000259" key="6">
    <source>
        <dbReference type="Pfam" id="PF12637"/>
    </source>
</evidence>
<dbReference type="RefSeq" id="WP_125006047.1">
    <property type="nucleotide sequence ID" value="NZ_BHYK01000047.1"/>
</dbReference>
<feature type="domain" description="TSCPD" evidence="6">
    <location>
        <begin position="3"/>
        <end position="78"/>
    </location>
</feature>
<keyword evidence="3" id="KW-0237">DNA synthesis</keyword>
<dbReference type="EC" id="1.17.4.1" evidence="2"/>
<dbReference type="Proteomes" id="UP000287872">
    <property type="component" value="Unassembled WGS sequence"/>
</dbReference>
<dbReference type="GO" id="GO:0004748">
    <property type="term" value="F:ribonucleoside-diphosphate reductase activity, thioredoxin disulfide as acceptor"/>
    <property type="evidence" value="ECO:0007669"/>
    <property type="project" value="UniProtKB-EC"/>
</dbReference>
<dbReference type="GO" id="GO:0000166">
    <property type="term" value="F:nucleotide binding"/>
    <property type="evidence" value="ECO:0007669"/>
    <property type="project" value="UniProtKB-KW"/>
</dbReference>
<evidence type="ECO:0000256" key="5">
    <source>
        <dbReference type="ARBA" id="ARBA00047754"/>
    </source>
</evidence>
<dbReference type="InterPro" id="IPR024434">
    <property type="entry name" value="TSCPD_dom"/>
</dbReference>
<evidence type="ECO:0000256" key="3">
    <source>
        <dbReference type="ARBA" id="ARBA00022634"/>
    </source>
</evidence>
<evidence type="ECO:0000256" key="2">
    <source>
        <dbReference type="ARBA" id="ARBA00012274"/>
    </source>
</evidence>
<comment type="caution">
    <text evidence="7">The sequence shown here is derived from an EMBL/GenBank/DDBJ whole genome shotgun (WGS) entry which is preliminary data.</text>
</comment>
<keyword evidence="4" id="KW-0547">Nucleotide-binding</keyword>
<proteinExistence type="inferred from homology"/>
<comment type="catalytic activity">
    <reaction evidence="5">
        <text>a 2'-deoxyribonucleoside 5'-diphosphate + [thioredoxin]-disulfide + H2O = a ribonucleoside 5'-diphosphate + [thioredoxin]-dithiol</text>
        <dbReference type="Rhea" id="RHEA:23252"/>
        <dbReference type="Rhea" id="RHEA-COMP:10698"/>
        <dbReference type="Rhea" id="RHEA-COMP:10700"/>
        <dbReference type="ChEBI" id="CHEBI:15377"/>
        <dbReference type="ChEBI" id="CHEBI:29950"/>
        <dbReference type="ChEBI" id="CHEBI:50058"/>
        <dbReference type="ChEBI" id="CHEBI:57930"/>
        <dbReference type="ChEBI" id="CHEBI:73316"/>
        <dbReference type="EC" id="1.17.4.1"/>
    </reaction>
</comment>
<keyword evidence="8" id="KW-1185">Reference proteome</keyword>
<evidence type="ECO:0000256" key="1">
    <source>
        <dbReference type="ARBA" id="ARBA00007405"/>
    </source>
</evidence>
<evidence type="ECO:0000313" key="8">
    <source>
        <dbReference type="Proteomes" id="UP000287872"/>
    </source>
</evidence>
<gene>
    <name evidence="7" type="ORF">Ctaglu_45720</name>
</gene>
<name>A0A401UTS1_9CLOT</name>
<sequence length="82" mass="8628">MYSYTPKGVCSKSINFEIVNDKITEVVFTGGCPGNLMGISSLVKGMGVQEAIKKLKGISCGDKSTSCPDQLALALEELVVNA</sequence>
<dbReference type="OrthoDB" id="9801525at2"/>
<dbReference type="EMBL" id="BHYK01000047">
    <property type="protein sequence ID" value="GCD12949.1"/>
    <property type="molecule type" value="Genomic_DNA"/>
</dbReference>
<dbReference type="AlphaFoldDB" id="A0A401UTS1"/>
<reference evidence="7 8" key="1">
    <citation type="submission" date="2018-11" db="EMBL/GenBank/DDBJ databases">
        <title>Genome sequencing and assembly of Clostridium tagluense strain A121.</title>
        <authorList>
            <person name="Murakami T."/>
            <person name="Segawa T."/>
            <person name="Shcherbakova V.A."/>
            <person name="Mori H."/>
            <person name="Yoshimura Y."/>
        </authorList>
    </citation>
    <scope>NUCLEOTIDE SEQUENCE [LARGE SCALE GENOMIC DNA]</scope>
    <source>
        <strain evidence="7 8">A121</strain>
    </source>
</reference>
<dbReference type="NCBIfam" id="TIGR03905">
    <property type="entry name" value="TIGR03905_4_Cys"/>
    <property type="match status" value="1"/>
</dbReference>